<reference evidence="2" key="2">
    <citation type="submission" date="2019-05" db="EMBL/GenBank/DDBJ databases">
        <title>Unravelling the molecular evolution of spider venoms.</title>
        <authorList>
            <person name="Pineda S."/>
        </authorList>
    </citation>
    <scope>NUCLEOTIDE SEQUENCE</scope>
</reference>
<evidence type="ECO:0000256" key="1">
    <source>
        <dbReference type="SAM" id="SignalP"/>
    </source>
</evidence>
<keyword evidence="1" id="KW-0732">Signal</keyword>
<accession>A0A4Q8KDH2</accession>
<dbReference type="AlphaFoldDB" id="A0A4Q8KDH2"/>
<organism evidence="2">
    <name type="scientific">Deinopis subrufa</name>
    <name type="common">Rufous net-casting spider</name>
    <dbReference type="NCBI Taxonomy" id="1905329"/>
    <lineage>
        <taxon>Eukaryota</taxon>
        <taxon>Metazoa</taxon>
        <taxon>Ecdysozoa</taxon>
        <taxon>Arthropoda</taxon>
        <taxon>Chelicerata</taxon>
        <taxon>Arachnida</taxon>
        <taxon>Araneae</taxon>
        <taxon>Araneomorphae</taxon>
        <taxon>Entelegynae</taxon>
        <taxon>Deinopoidea</taxon>
        <taxon>Deinopidae</taxon>
        <taxon>Deinopis</taxon>
    </lineage>
</organism>
<reference evidence="2" key="1">
    <citation type="submission" date="2017-05" db="EMBL/GenBank/DDBJ databases">
        <authorList>
            <person name="QRISCLOUD D."/>
        </authorList>
    </citation>
    <scope>NUCLEOTIDE SEQUENCE</scope>
</reference>
<dbReference type="EMBL" id="HAHH01000928">
    <property type="protein sequence ID" value="SNX37898.1"/>
    <property type="molecule type" value="Transcribed_RNA"/>
</dbReference>
<proteinExistence type="predicted"/>
<name>A0A4Q8KDH2_DEISU</name>
<protein>
    <submittedName>
        <fullName evidence="2">U54-Deinotoxin-Dsu1a_1</fullName>
    </submittedName>
</protein>
<feature type="chain" id="PRO_5020818239" evidence="1">
    <location>
        <begin position="19"/>
        <end position="196"/>
    </location>
</feature>
<sequence length="196" mass="21935">MFSNFLLVFAAVILVAYAEDEEVAIPKDKGDCIKKMVQWCKSMKYPQEGAGISMLSIAYQDEGNTKRVFCSSDSDGTNCTKNAKPWFGCSPDNKLSYNGKPLNENTTDVDDDICDTANRAFNDLFVQNLSYDNTTLKEEMFDGMQTFFEQIAAMQEQIDTMQRMIQNLFSPYSIFNVLEDGPINATTLSPTAPDSP</sequence>
<evidence type="ECO:0000313" key="2">
    <source>
        <dbReference type="EMBL" id="SNX37898.1"/>
    </source>
</evidence>
<feature type="signal peptide" evidence="1">
    <location>
        <begin position="1"/>
        <end position="18"/>
    </location>
</feature>